<comment type="caution">
    <text evidence="2">The sequence shown here is derived from an EMBL/GenBank/DDBJ whole genome shotgun (WGS) entry which is preliminary data.</text>
</comment>
<evidence type="ECO:0000313" key="2">
    <source>
        <dbReference type="EMBL" id="MBB4036507.1"/>
    </source>
</evidence>
<evidence type="ECO:0000256" key="1">
    <source>
        <dbReference type="SAM" id="Phobius"/>
    </source>
</evidence>
<accession>A0A840CKC2</accession>
<protein>
    <recommendedName>
        <fullName evidence="4">Transglutaminase-like domain-containing protein</fullName>
    </recommendedName>
</protein>
<evidence type="ECO:0000313" key="3">
    <source>
        <dbReference type="Proteomes" id="UP000555103"/>
    </source>
</evidence>
<name>A0A840CKC2_9BACT</name>
<reference evidence="2 3" key="1">
    <citation type="submission" date="2020-08" db="EMBL/GenBank/DDBJ databases">
        <title>Genomic Encyclopedia of Type Strains, Phase IV (KMG-IV): sequencing the most valuable type-strain genomes for metagenomic binning, comparative biology and taxonomic classification.</title>
        <authorList>
            <person name="Goeker M."/>
        </authorList>
    </citation>
    <scope>NUCLEOTIDE SEQUENCE [LARGE SCALE GENOMIC DNA]</scope>
    <source>
        <strain evidence="2 3">DSM 104969</strain>
    </source>
</reference>
<keyword evidence="1" id="KW-1133">Transmembrane helix</keyword>
<proteinExistence type="predicted"/>
<feature type="transmembrane region" description="Helical" evidence="1">
    <location>
        <begin position="6"/>
        <end position="27"/>
    </location>
</feature>
<dbReference type="RefSeq" id="WP_183307409.1">
    <property type="nucleotide sequence ID" value="NZ_JACIEP010000008.1"/>
</dbReference>
<keyword evidence="3" id="KW-1185">Reference proteome</keyword>
<keyword evidence="1" id="KW-0472">Membrane</keyword>
<dbReference type="EMBL" id="JACIEP010000008">
    <property type="protein sequence ID" value="MBB4036507.1"/>
    <property type="molecule type" value="Genomic_DNA"/>
</dbReference>
<evidence type="ECO:0008006" key="4">
    <source>
        <dbReference type="Google" id="ProtNLM"/>
    </source>
</evidence>
<sequence length="197" mass="22481">MAKKDIKGNIIAIVIIVVAVLFLAFMLKGNIYRAAVKYEDGGGRKNYELKDDALASYINQSLPNDESLDENIDIDQIIDLSQEITSKTLDFSFEYKDNEPLKAFQNGGANCIGYAAFTAATGNYLLKRFGMDKDWEARPKKGKLYLFGNNMHKNAKDGWFKDHDFVIFRNKNTKEEIYADPTAYDYFGVKRVSKRQK</sequence>
<keyword evidence="1" id="KW-0812">Transmembrane</keyword>
<gene>
    <name evidence="2" type="ORF">GGR21_002413</name>
</gene>
<dbReference type="AlphaFoldDB" id="A0A840CKC2"/>
<organism evidence="2 3">
    <name type="scientific">Dysgonomonas hofstadii</name>
    <dbReference type="NCBI Taxonomy" id="637886"/>
    <lineage>
        <taxon>Bacteria</taxon>
        <taxon>Pseudomonadati</taxon>
        <taxon>Bacteroidota</taxon>
        <taxon>Bacteroidia</taxon>
        <taxon>Bacteroidales</taxon>
        <taxon>Dysgonomonadaceae</taxon>
        <taxon>Dysgonomonas</taxon>
    </lineage>
</organism>
<dbReference type="Proteomes" id="UP000555103">
    <property type="component" value="Unassembled WGS sequence"/>
</dbReference>